<name>A0A9P7V561_9ASCO</name>
<dbReference type="GeneID" id="66116902"/>
<feature type="region of interest" description="Disordered" evidence="2">
    <location>
        <begin position="367"/>
        <end position="386"/>
    </location>
</feature>
<protein>
    <recommendedName>
        <fullName evidence="3">Ada DNA repair metal-binding domain-containing protein</fullName>
    </recommendedName>
</protein>
<evidence type="ECO:0000256" key="2">
    <source>
        <dbReference type="SAM" id="MobiDB-lite"/>
    </source>
</evidence>
<sequence length="586" mass="64650">MLWVMVYSTEAARWKAYQFSDPFSSGSFYVCNKTNHYFCRPDCDARQVTNLRSEIIFVDTSEEALRLGYTPCEACSPMRLPHTDVKMLINCVSHVNSQIGFLSPLMDENEDLNNRKIKENILETMRARGDSMSSGEISGNRRASAPVVGYNGNNSRDYDSHTLSKNDSDHYRLVDLACRHLAFAAANNVSPTSYSPNEASSSTSPDLQGSSSSSCKRKRKRRGGILGFKELAAKSKLSPWHFHRVFKSVTGLTPKNYGDRCYEYLKASKADKPDLHGGRPLSKDLHSSISRKSSRKRLISGYIPSEELSPRKRTKSLVSEESYGLFDRTRSGQSMEEAGVPATYSTLSFPDLSKSYDYSSYDDDSLTSSSMNQRLHASSEGADMPNSSLQMFSQDFNLELSPVQTQIHQTYSLTSYPSGSSYYFNKSLSSLNYRNSLVGHSAATQRVGDYNLTLYNNSQHELTNGSGLERPANNAGSSFSSSTSASHSGEEIQLQGFVDPFNNYYGANNTNQFNYSYNNGLIAPYSIANPGTGPQATSGTLLALGSSGSSEPPNIVSTNPGNNGEDMYKTGSDNLQFELLHGYSNI</sequence>
<dbReference type="SUPFAM" id="SSF57884">
    <property type="entry name" value="Ada DNA repair protein, N-terminal domain (N-Ada 10)"/>
    <property type="match status" value="1"/>
</dbReference>
<feature type="compositionally biased region" description="Polar residues" evidence="2">
    <location>
        <begin position="189"/>
        <end position="208"/>
    </location>
</feature>
<proteinExistence type="predicted"/>
<accession>A0A9P7V561</accession>
<dbReference type="OrthoDB" id="2447880at2759"/>
<gene>
    <name evidence="4" type="ORF">KQ657_003528</name>
</gene>
<keyword evidence="1" id="KW-0010">Activator</keyword>
<dbReference type="InterPro" id="IPR035451">
    <property type="entry name" value="Ada-like_dom_sf"/>
</dbReference>
<reference evidence="4" key="1">
    <citation type="submission" date="2021-03" db="EMBL/GenBank/DDBJ databases">
        <authorList>
            <person name="Palmer J.M."/>
        </authorList>
    </citation>
    <scope>NUCLEOTIDE SEQUENCE</scope>
    <source>
        <strain evidence="4">ARV_011</strain>
    </source>
</reference>
<dbReference type="Gene3D" id="3.40.10.10">
    <property type="entry name" value="DNA Methylphosphotriester Repair Domain"/>
    <property type="match status" value="1"/>
</dbReference>
<feature type="region of interest" description="Disordered" evidence="2">
    <location>
        <begin position="128"/>
        <end position="164"/>
    </location>
</feature>
<feature type="region of interest" description="Disordered" evidence="2">
    <location>
        <begin position="189"/>
        <end position="221"/>
    </location>
</feature>
<evidence type="ECO:0000313" key="5">
    <source>
        <dbReference type="Proteomes" id="UP000790833"/>
    </source>
</evidence>
<evidence type="ECO:0000256" key="1">
    <source>
        <dbReference type="ARBA" id="ARBA00023159"/>
    </source>
</evidence>
<dbReference type="Proteomes" id="UP000790833">
    <property type="component" value="Unassembled WGS sequence"/>
</dbReference>
<dbReference type="Pfam" id="PF02805">
    <property type="entry name" value="Ada_Zn_binding"/>
    <property type="match status" value="1"/>
</dbReference>
<dbReference type="InterPro" id="IPR004026">
    <property type="entry name" value="Ada_DNA_repair_Zn-bd"/>
</dbReference>
<evidence type="ECO:0000313" key="4">
    <source>
        <dbReference type="EMBL" id="KAG7191356.1"/>
    </source>
</evidence>
<feature type="region of interest" description="Disordered" evidence="2">
    <location>
        <begin position="273"/>
        <end position="292"/>
    </location>
</feature>
<feature type="domain" description="Ada DNA repair metal-binding" evidence="3">
    <location>
        <begin position="12"/>
        <end position="77"/>
    </location>
</feature>
<feature type="region of interest" description="Disordered" evidence="2">
    <location>
        <begin position="461"/>
        <end position="485"/>
    </location>
</feature>
<dbReference type="Gene3D" id="1.10.10.60">
    <property type="entry name" value="Homeodomain-like"/>
    <property type="match status" value="1"/>
</dbReference>
<dbReference type="RefSeq" id="XP_043046908.1">
    <property type="nucleotide sequence ID" value="XM_043194247.1"/>
</dbReference>
<dbReference type="GO" id="GO:0006355">
    <property type="term" value="P:regulation of DNA-templated transcription"/>
    <property type="evidence" value="ECO:0007669"/>
    <property type="project" value="InterPro"/>
</dbReference>
<evidence type="ECO:0000259" key="3">
    <source>
        <dbReference type="Pfam" id="PF02805"/>
    </source>
</evidence>
<dbReference type="GO" id="GO:0008270">
    <property type="term" value="F:zinc ion binding"/>
    <property type="evidence" value="ECO:0007669"/>
    <property type="project" value="InterPro"/>
</dbReference>
<comment type="caution">
    <text evidence="4">The sequence shown here is derived from an EMBL/GenBank/DDBJ whole genome shotgun (WGS) entry which is preliminary data.</text>
</comment>
<feature type="compositionally biased region" description="Basic and acidic residues" evidence="2">
    <location>
        <begin position="273"/>
        <end position="286"/>
    </location>
</feature>
<keyword evidence="5" id="KW-1185">Reference proteome</keyword>
<dbReference type="GO" id="GO:0003677">
    <property type="term" value="F:DNA binding"/>
    <property type="evidence" value="ECO:0007669"/>
    <property type="project" value="InterPro"/>
</dbReference>
<dbReference type="GO" id="GO:0008168">
    <property type="term" value="F:methyltransferase activity"/>
    <property type="evidence" value="ECO:0007669"/>
    <property type="project" value="InterPro"/>
</dbReference>
<organism evidence="4 5">
    <name type="scientific">Scheffersomyces spartinae</name>
    <dbReference type="NCBI Taxonomy" id="45513"/>
    <lineage>
        <taxon>Eukaryota</taxon>
        <taxon>Fungi</taxon>
        <taxon>Dikarya</taxon>
        <taxon>Ascomycota</taxon>
        <taxon>Saccharomycotina</taxon>
        <taxon>Pichiomycetes</taxon>
        <taxon>Debaryomycetaceae</taxon>
        <taxon>Scheffersomyces</taxon>
    </lineage>
</organism>
<dbReference type="EMBL" id="JAHMUF010000032">
    <property type="protein sequence ID" value="KAG7191356.1"/>
    <property type="molecule type" value="Genomic_DNA"/>
</dbReference>
<dbReference type="AlphaFoldDB" id="A0A9P7V561"/>
<dbReference type="GO" id="GO:0006281">
    <property type="term" value="P:DNA repair"/>
    <property type="evidence" value="ECO:0007669"/>
    <property type="project" value="InterPro"/>
</dbReference>